<comment type="caution">
    <text evidence="1">The sequence shown here is derived from an EMBL/GenBank/DDBJ whole genome shotgun (WGS) entry which is preliminary data.</text>
</comment>
<name>A0A1Y1Z5F1_9PLEO</name>
<dbReference type="EMBL" id="MCFA01000125">
    <property type="protein sequence ID" value="ORY05483.1"/>
    <property type="molecule type" value="Genomic_DNA"/>
</dbReference>
<dbReference type="AlphaFoldDB" id="A0A1Y1Z5F1"/>
<gene>
    <name evidence="1" type="ORF">BCR34DRAFT_590896</name>
</gene>
<keyword evidence="2" id="KW-1185">Reference proteome</keyword>
<evidence type="ECO:0000313" key="2">
    <source>
        <dbReference type="Proteomes" id="UP000193144"/>
    </source>
</evidence>
<evidence type="ECO:0000313" key="1">
    <source>
        <dbReference type="EMBL" id="ORY05483.1"/>
    </source>
</evidence>
<reference evidence="1 2" key="1">
    <citation type="submission" date="2016-07" db="EMBL/GenBank/DDBJ databases">
        <title>Pervasive Adenine N6-methylation of Active Genes in Fungi.</title>
        <authorList>
            <consortium name="DOE Joint Genome Institute"/>
            <person name="Mondo S.J."/>
            <person name="Dannebaum R.O."/>
            <person name="Kuo R.C."/>
            <person name="Labutti K."/>
            <person name="Haridas S."/>
            <person name="Kuo A."/>
            <person name="Salamov A."/>
            <person name="Ahrendt S.R."/>
            <person name="Lipzen A."/>
            <person name="Sullivan W."/>
            <person name="Andreopoulos W.B."/>
            <person name="Clum A."/>
            <person name="Lindquist E."/>
            <person name="Daum C."/>
            <person name="Ramamoorthy G.K."/>
            <person name="Gryganskyi A."/>
            <person name="Culley D."/>
            <person name="Magnuson J.K."/>
            <person name="James T.Y."/>
            <person name="O'Malley M.A."/>
            <person name="Stajich J.E."/>
            <person name="Spatafora J.W."/>
            <person name="Visel A."/>
            <person name="Grigoriev I.V."/>
        </authorList>
    </citation>
    <scope>NUCLEOTIDE SEQUENCE [LARGE SCALE GENOMIC DNA]</scope>
    <source>
        <strain evidence="1 2">CBS 115471</strain>
    </source>
</reference>
<proteinExistence type="predicted"/>
<protein>
    <submittedName>
        <fullName evidence="1">Uncharacterized protein</fullName>
    </submittedName>
</protein>
<dbReference type="Proteomes" id="UP000193144">
    <property type="component" value="Unassembled WGS sequence"/>
</dbReference>
<accession>A0A1Y1Z5F1</accession>
<sequence length="150" mass="16414">MVLSGAGDLIAWARCFPTAPLVEEGRLVQISSTVIPQNQLSSLLAPRWPRPGPLTDGGVVDSVDPIIQHLNIAIRDLKPGNGNRHDFINKNLKIAYGNGLVDARHPPLSKIPKDLLGLQRLTQDLLKDVISELSGRFDREVMLKVGRAVM</sequence>
<organism evidence="1 2">
    <name type="scientific">Clohesyomyces aquaticus</name>
    <dbReference type="NCBI Taxonomy" id="1231657"/>
    <lineage>
        <taxon>Eukaryota</taxon>
        <taxon>Fungi</taxon>
        <taxon>Dikarya</taxon>
        <taxon>Ascomycota</taxon>
        <taxon>Pezizomycotina</taxon>
        <taxon>Dothideomycetes</taxon>
        <taxon>Pleosporomycetidae</taxon>
        <taxon>Pleosporales</taxon>
        <taxon>Lindgomycetaceae</taxon>
        <taxon>Clohesyomyces</taxon>
    </lineage>
</organism>